<comment type="caution">
    <text evidence="1">The sequence shown here is derived from an EMBL/GenBank/DDBJ whole genome shotgun (WGS) entry which is preliminary data.</text>
</comment>
<evidence type="ECO:0000313" key="1">
    <source>
        <dbReference type="EMBL" id="KAG6430384.1"/>
    </source>
</evidence>
<accession>A0A8X8YER9</accession>
<organism evidence="1">
    <name type="scientific">Salvia splendens</name>
    <name type="common">Scarlet sage</name>
    <dbReference type="NCBI Taxonomy" id="180675"/>
    <lineage>
        <taxon>Eukaryota</taxon>
        <taxon>Viridiplantae</taxon>
        <taxon>Streptophyta</taxon>
        <taxon>Embryophyta</taxon>
        <taxon>Tracheophyta</taxon>
        <taxon>Spermatophyta</taxon>
        <taxon>Magnoliopsida</taxon>
        <taxon>eudicotyledons</taxon>
        <taxon>Gunneridae</taxon>
        <taxon>Pentapetalae</taxon>
        <taxon>asterids</taxon>
        <taxon>lamiids</taxon>
        <taxon>Lamiales</taxon>
        <taxon>Lamiaceae</taxon>
        <taxon>Nepetoideae</taxon>
        <taxon>Mentheae</taxon>
        <taxon>Salviinae</taxon>
        <taxon>Salvia</taxon>
        <taxon>Salvia subgen. Calosphace</taxon>
        <taxon>core Calosphace</taxon>
    </lineage>
</organism>
<dbReference type="AlphaFoldDB" id="A0A8X8YER9"/>
<proteinExistence type="predicted"/>
<name>A0A8X8YER9_SALSN</name>
<evidence type="ECO:0000313" key="2">
    <source>
        <dbReference type="Proteomes" id="UP000298416"/>
    </source>
</evidence>
<reference evidence="1" key="1">
    <citation type="submission" date="2018-01" db="EMBL/GenBank/DDBJ databases">
        <authorList>
            <person name="Mao J.F."/>
        </authorList>
    </citation>
    <scope>NUCLEOTIDE SEQUENCE</scope>
    <source>
        <strain evidence="1">Huo1</strain>
        <tissue evidence="1">Leaf</tissue>
    </source>
</reference>
<keyword evidence="2" id="KW-1185">Reference proteome</keyword>
<dbReference type="EMBL" id="PNBA02000003">
    <property type="protein sequence ID" value="KAG6430384.1"/>
    <property type="molecule type" value="Genomic_DNA"/>
</dbReference>
<reference evidence="1" key="2">
    <citation type="submission" date="2020-08" db="EMBL/GenBank/DDBJ databases">
        <title>Plant Genome Project.</title>
        <authorList>
            <person name="Zhang R.-G."/>
        </authorList>
    </citation>
    <scope>NUCLEOTIDE SEQUENCE</scope>
    <source>
        <strain evidence="1">Huo1</strain>
        <tissue evidence="1">Leaf</tissue>
    </source>
</reference>
<protein>
    <submittedName>
        <fullName evidence="1">Uncharacterized protein</fullName>
    </submittedName>
</protein>
<dbReference type="Proteomes" id="UP000298416">
    <property type="component" value="Unassembled WGS sequence"/>
</dbReference>
<sequence>MNKRTNYPMSFEELFSNEVLPEDTNEHLKTLSTRIGYDFDLSAKRAEIFNQLGVGSGLTLKHKFFVGQKLVKEPELRDLF</sequence>
<gene>
    <name evidence="1" type="ORF">SASPL_108449</name>
</gene>